<feature type="domain" description="Aminoglycoside phosphotransferase" evidence="2">
    <location>
        <begin position="28"/>
        <end position="250"/>
    </location>
</feature>
<dbReference type="InterPro" id="IPR002575">
    <property type="entry name" value="Aminoglycoside_PTrfase"/>
</dbReference>
<evidence type="ECO:0000313" key="4">
    <source>
        <dbReference type="Proteomes" id="UP001055153"/>
    </source>
</evidence>
<dbReference type="Gene3D" id="3.90.1200.10">
    <property type="match status" value="1"/>
</dbReference>
<reference evidence="3" key="2">
    <citation type="submission" date="2021-08" db="EMBL/GenBank/DDBJ databases">
        <authorList>
            <person name="Tani A."/>
            <person name="Ola A."/>
            <person name="Ogura Y."/>
            <person name="Katsura K."/>
            <person name="Hayashi T."/>
        </authorList>
    </citation>
    <scope>NUCLEOTIDE SEQUENCE</scope>
    <source>
        <strain evidence="3">DSM 17168</strain>
    </source>
</reference>
<dbReference type="PANTHER" id="PTHR21064">
    <property type="entry name" value="AMINOGLYCOSIDE PHOSPHOTRANSFERASE DOMAIN-CONTAINING PROTEIN-RELATED"/>
    <property type="match status" value="1"/>
</dbReference>
<dbReference type="SUPFAM" id="SSF56112">
    <property type="entry name" value="Protein kinase-like (PK-like)"/>
    <property type="match status" value="1"/>
</dbReference>
<reference evidence="3" key="1">
    <citation type="journal article" date="2021" name="Front. Microbiol.">
        <title>Comprehensive Comparative Genomics and Phenotyping of Methylobacterium Species.</title>
        <authorList>
            <person name="Alessa O."/>
            <person name="Ogura Y."/>
            <person name="Fujitani Y."/>
            <person name="Takami H."/>
            <person name="Hayashi T."/>
            <person name="Sahin N."/>
            <person name="Tani A."/>
        </authorList>
    </citation>
    <scope>NUCLEOTIDE SEQUENCE</scope>
    <source>
        <strain evidence="3">DSM 17168</strain>
    </source>
</reference>
<dbReference type="InterPro" id="IPR011009">
    <property type="entry name" value="Kinase-like_dom_sf"/>
</dbReference>
<accession>A0ABQ4SJR2</accession>
<keyword evidence="4" id="KW-1185">Reference proteome</keyword>
<evidence type="ECO:0000313" key="3">
    <source>
        <dbReference type="EMBL" id="GJE02566.1"/>
    </source>
</evidence>
<dbReference type="PANTHER" id="PTHR21064:SF6">
    <property type="entry name" value="AMINOGLYCOSIDE PHOSPHOTRANSFERASE DOMAIN-CONTAINING PROTEIN"/>
    <property type="match status" value="1"/>
</dbReference>
<dbReference type="EMBL" id="BPQQ01000058">
    <property type="protein sequence ID" value="GJE02566.1"/>
    <property type="molecule type" value="Genomic_DNA"/>
</dbReference>
<dbReference type="InterPro" id="IPR050249">
    <property type="entry name" value="Pseudomonas-type_ThrB"/>
</dbReference>
<name>A0ABQ4SJR2_9HYPH</name>
<proteinExistence type="inferred from homology"/>
<comment type="caution">
    <text evidence="3">The sequence shown here is derived from an EMBL/GenBank/DDBJ whole genome shotgun (WGS) entry which is preliminary data.</text>
</comment>
<gene>
    <name evidence="3" type="primary">thrB_3</name>
    <name evidence="3" type="ORF">GMJLKIPL_4515</name>
</gene>
<keyword evidence="3" id="KW-0808">Transferase</keyword>
<dbReference type="GO" id="GO:0016301">
    <property type="term" value="F:kinase activity"/>
    <property type="evidence" value="ECO:0007669"/>
    <property type="project" value="UniProtKB-KW"/>
</dbReference>
<dbReference type="Proteomes" id="UP001055153">
    <property type="component" value="Unassembled WGS sequence"/>
</dbReference>
<keyword evidence="3" id="KW-0418">Kinase</keyword>
<evidence type="ECO:0000256" key="1">
    <source>
        <dbReference type="ARBA" id="ARBA00038240"/>
    </source>
</evidence>
<organism evidence="3 4">
    <name type="scientific">Methylobacterium isbiliense</name>
    <dbReference type="NCBI Taxonomy" id="315478"/>
    <lineage>
        <taxon>Bacteria</taxon>
        <taxon>Pseudomonadati</taxon>
        <taxon>Pseudomonadota</taxon>
        <taxon>Alphaproteobacteria</taxon>
        <taxon>Hyphomicrobiales</taxon>
        <taxon>Methylobacteriaceae</taxon>
        <taxon>Methylobacterium</taxon>
    </lineage>
</organism>
<comment type="similarity">
    <text evidence="1">Belongs to the pseudomonas-type ThrB family.</text>
</comment>
<dbReference type="RefSeq" id="WP_238239158.1">
    <property type="nucleotide sequence ID" value="NZ_BPQQ01000058.1"/>
</dbReference>
<dbReference type="Pfam" id="PF01636">
    <property type="entry name" value="APH"/>
    <property type="match status" value="1"/>
</dbReference>
<protein>
    <submittedName>
        <fullName evidence="3">Homoserine kinase</fullName>
    </submittedName>
</protein>
<sequence>MSDIDLHALSRCYGRAFASCALVVPGVNRTYRLAAGGDLYYLRLYRPVGRSAAEIAFELRLLREVRPPPGIDVARPIRTVQGADCAQVAFGGVDRVACLFQSLEGRPVTDDPDDMELFGAALAKLHGALAGIDGGAVRPLDPEALCLRACAALMRVSGSEAARRAIDRSRTELFGDPAPHDLPSGNCHGDAWSANAVVQGGTVGFLDFDDCGHGPYLLDIGTAAWHLVVRKQPRAGTLIAALLAGYETGRALSEAERRALPHYVKLAEIRALLFLAEFCTLADGLWPRALDRATNLLEREVTI</sequence>
<evidence type="ECO:0000259" key="2">
    <source>
        <dbReference type="Pfam" id="PF01636"/>
    </source>
</evidence>